<gene>
    <name evidence="3" type="ORF">OKA04_09100</name>
</gene>
<dbReference type="SUPFAM" id="SSF52266">
    <property type="entry name" value="SGNH hydrolase"/>
    <property type="match status" value="1"/>
</dbReference>
<dbReference type="Gene3D" id="3.40.50.1110">
    <property type="entry name" value="SGNH hydrolase"/>
    <property type="match status" value="1"/>
</dbReference>
<name>A0ABT3FNU8_9BACT</name>
<dbReference type="RefSeq" id="WP_264500841.1">
    <property type="nucleotide sequence ID" value="NZ_JAPDDS010000004.1"/>
</dbReference>
<dbReference type="PANTHER" id="PTHR22901">
    <property type="entry name" value="SIALATE O-ACETYLESTERASE"/>
    <property type="match status" value="1"/>
</dbReference>
<keyword evidence="1" id="KW-0378">Hydrolase</keyword>
<organism evidence="3 4">
    <name type="scientific">Luteolibacter flavescens</name>
    <dbReference type="NCBI Taxonomy" id="1859460"/>
    <lineage>
        <taxon>Bacteria</taxon>
        <taxon>Pseudomonadati</taxon>
        <taxon>Verrucomicrobiota</taxon>
        <taxon>Verrucomicrobiia</taxon>
        <taxon>Verrucomicrobiales</taxon>
        <taxon>Verrucomicrobiaceae</taxon>
        <taxon>Luteolibacter</taxon>
    </lineage>
</organism>
<dbReference type="PANTHER" id="PTHR22901:SF0">
    <property type="entry name" value="SIALATE O-ACETYLESTERASE"/>
    <property type="match status" value="1"/>
</dbReference>
<evidence type="ECO:0000313" key="4">
    <source>
        <dbReference type="Proteomes" id="UP001207930"/>
    </source>
</evidence>
<dbReference type="EMBL" id="JAPDDS010000004">
    <property type="protein sequence ID" value="MCW1884884.1"/>
    <property type="molecule type" value="Genomic_DNA"/>
</dbReference>
<dbReference type="Pfam" id="PF03629">
    <property type="entry name" value="SASA"/>
    <property type="match status" value="1"/>
</dbReference>
<accession>A0ABT3FNU8</accession>
<dbReference type="Proteomes" id="UP001207930">
    <property type="component" value="Unassembled WGS sequence"/>
</dbReference>
<evidence type="ECO:0000259" key="2">
    <source>
        <dbReference type="Pfam" id="PF03629"/>
    </source>
</evidence>
<comment type="caution">
    <text evidence="3">The sequence shown here is derived from an EMBL/GenBank/DDBJ whole genome shotgun (WGS) entry which is preliminary data.</text>
</comment>
<dbReference type="InterPro" id="IPR005181">
    <property type="entry name" value="SASA"/>
</dbReference>
<protein>
    <recommendedName>
        <fullName evidence="2">Sialate O-acetylesterase domain-containing protein</fullName>
    </recommendedName>
</protein>
<sequence length="397" mass="43795">MRILSIIIRLILAVHGIAAAAVAGEFTIARHFASHMVLPMRCEVPVCGTASPGSSVVLKFRDVAYTTTAAPSGAWRIPLPAMEPTARPATMVIEADGRRMRLDDLLVGRVFLCSGQSNMDFPLGLAIGGKAEARTAGRFPAMRLCNLTGVSTDAGAYDDATLSRLNEREHFQGTWQRASQGSATAFSALAWWTGRMIHERDGVPVGLVENAVGGSGTEAWLPRNVLSARRAYRELLDGGWFTSRKISPWAQGRARGNLGQHPRASHPFTPGFLFESGLREWSGFPFDAVLWYQGETNAEIGDDAWNRRLITDLVTGWRRELGQPRLPFHIVQLPRIGDTRPIRRHWPDYRRVQAQVARALPDVHLVVTQDLGWDSPDVHPPDKLPIARRLAASIPLK</sequence>
<reference evidence="3 4" key="1">
    <citation type="submission" date="2022-10" db="EMBL/GenBank/DDBJ databases">
        <title>Luteolibacter flavescens strain MCCC 1K03193, whole genome shotgun sequencing project.</title>
        <authorList>
            <person name="Zhao G."/>
            <person name="Shen L."/>
        </authorList>
    </citation>
    <scope>NUCLEOTIDE SEQUENCE [LARGE SCALE GENOMIC DNA]</scope>
    <source>
        <strain evidence="3 4">MCCC 1K03193</strain>
    </source>
</reference>
<evidence type="ECO:0000256" key="1">
    <source>
        <dbReference type="ARBA" id="ARBA00022801"/>
    </source>
</evidence>
<evidence type="ECO:0000313" key="3">
    <source>
        <dbReference type="EMBL" id="MCW1884884.1"/>
    </source>
</evidence>
<dbReference type="InterPro" id="IPR036514">
    <property type="entry name" value="SGNH_hydro_sf"/>
</dbReference>
<feature type="domain" description="Sialate O-acetylesterase" evidence="2">
    <location>
        <begin position="286"/>
        <end position="379"/>
    </location>
</feature>
<keyword evidence="4" id="KW-1185">Reference proteome</keyword>
<dbReference type="InterPro" id="IPR039329">
    <property type="entry name" value="SIAE"/>
</dbReference>
<proteinExistence type="predicted"/>